<feature type="transmembrane region" description="Helical" evidence="5">
    <location>
        <begin position="194"/>
        <end position="216"/>
    </location>
</feature>
<evidence type="ECO:0000256" key="1">
    <source>
        <dbReference type="ARBA" id="ARBA00004370"/>
    </source>
</evidence>
<dbReference type="InterPro" id="IPR006694">
    <property type="entry name" value="Fatty_acid_hydroxylase"/>
</dbReference>
<evidence type="ECO:0000256" key="5">
    <source>
        <dbReference type="SAM" id="Phobius"/>
    </source>
</evidence>
<evidence type="ECO:0000256" key="4">
    <source>
        <dbReference type="ARBA" id="ARBA00023136"/>
    </source>
</evidence>
<dbReference type="Pfam" id="PF04116">
    <property type="entry name" value="FA_hydroxylase"/>
    <property type="match status" value="1"/>
</dbReference>
<comment type="subcellular location">
    <subcellularLocation>
        <location evidence="1">Membrane</location>
    </subcellularLocation>
</comment>
<evidence type="ECO:0000259" key="6">
    <source>
        <dbReference type="Pfam" id="PF04116"/>
    </source>
</evidence>
<dbReference type="GO" id="GO:0016020">
    <property type="term" value="C:membrane"/>
    <property type="evidence" value="ECO:0007669"/>
    <property type="project" value="UniProtKB-SubCell"/>
</dbReference>
<dbReference type="EMBL" id="ML975150">
    <property type="protein sequence ID" value="KAF1816493.1"/>
    <property type="molecule type" value="Genomic_DNA"/>
</dbReference>
<dbReference type="OrthoDB" id="1658724at2759"/>
<proteinExistence type="predicted"/>
<name>A0A6G1GEL4_9PEZI</name>
<keyword evidence="4 5" id="KW-0472">Membrane</keyword>
<keyword evidence="3 5" id="KW-1133">Transmembrane helix</keyword>
<feature type="transmembrane region" description="Helical" evidence="5">
    <location>
        <begin position="20"/>
        <end position="38"/>
    </location>
</feature>
<evidence type="ECO:0000313" key="9">
    <source>
        <dbReference type="RefSeq" id="XP_033538124.1"/>
    </source>
</evidence>
<dbReference type="RefSeq" id="XP_033538124.1">
    <property type="nucleotide sequence ID" value="XM_033682189.1"/>
</dbReference>
<reference evidence="9" key="3">
    <citation type="submission" date="2025-04" db="UniProtKB">
        <authorList>
            <consortium name="RefSeq"/>
        </authorList>
    </citation>
    <scope>IDENTIFICATION</scope>
    <source>
        <strain evidence="9">CBS 781.70</strain>
    </source>
</reference>
<keyword evidence="8" id="KW-1185">Reference proteome</keyword>
<protein>
    <recommendedName>
        <fullName evidence="6">Fatty acid hydroxylase domain-containing protein</fullName>
    </recommendedName>
</protein>
<reference evidence="7 9" key="1">
    <citation type="submission" date="2020-01" db="EMBL/GenBank/DDBJ databases">
        <authorList>
            <consortium name="DOE Joint Genome Institute"/>
            <person name="Haridas S."/>
            <person name="Albert R."/>
            <person name="Binder M."/>
            <person name="Bloem J."/>
            <person name="Labutti K."/>
            <person name="Salamov A."/>
            <person name="Andreopoulos B."/>
            <person name="Baker S.E."/>
            <person name="Barry K."/>
            <person name="Bills G."/>
            <person name="Bluhm B.H."/>
            <person name="Cannon C."/>
            <person name="Castanera R."/>
            <person name="Culley D.E."/>
            <person name="Daum C."/>
            <person name="Ezra D."/>
            <person name="Gonzalez J.B."/>
            <person name="Henrissat B."/>
            <person name="Kuo A."/>
            <person name="Liang C."/>
            <person name="Lipzen A."/>
            <person name="Lutzoni F."/>
            <person name="Magnuson J."/>
            <person name="Mondo S."/>
            <person name="Nolan M."/>
            <person name="Ohm R."/>
            <person name="Pangilinan J."/>
            <person name="Park H.-J."/>
            <person name="Ramirez L."/>
            <person name="Alfaro M."/>
            <person name="Sun H."/>
            <person name="Tritt A."/>
            <person name="Yoshinaga Y."/>
            <person name="Zwiers L.-H."/>
            <person name="Turgeon B.G."/>
            <person name="Goodwin S.B."/>
            <person name="Spatafora J.W."/>
            <person name="Crous P.W."/>
            <person name="Grigoriev I.V."/>
        </authorList>
    </citation>
    <scope>NUCLEOTIDE SEQUENCE</scope>
    <source>
        <strain evidence="7 9">CBS 781.70</strain>
    </source>
</reference>
<evidence type="ECO:0000256" key="2">
    <source>
        <dbReference type="ARBA" id="ARBA00022692"/>
    </source>
</evidence>
<feature type="domain" description="Fatty acid hydroxylase" evidence="6">
    <location>
        <begin position="199"/>
        <end position="328"/>
    </location>
</feature>
<reference evidence="9" key="2">
    <citation type="submission" date="2020-04" db="EMBL/GenBank/DDBJ databases">
        <authorList>
            <consortium name="NCBI Genome Project"/>
        </authorList>
    </citation>
    <scope>NUCLEOTIDE SEQUENCE</scope>
    <source>
        <strain evidence="9">CBS 781.70</strain>
    </source>
</reference>
<dbReference type="PANTHER" id="PTHR11863">
    <property type="entry name" value="STEROL DESATURASE"/>
    <property type="match status" value="1"/>
</dbReference>
<evidence type="ECO:0000313" key="7">
    <source>
        <dbReference type="EMBL" id="KAF1816493.1"/>
    </source>
</evidence>
<dbReference type="GO" id="GO:0008610">
    <property type="term" value="P:lipid biosynthetic process"/>
    <property type="evidence" value="ECO:0007669"/>
    <property type="project" value="InterPro"/>
</dbReference>
<keyword evidence="2 5" id="KW-0812">Transmembrane</keyword>
<dbReference type="GeneID" id="54422759"/>
<dbReference type="AlphaFoldDB" id="A0A6G1GEL4"/>
<gene>
    <name evidence="7 9" type="ORF">P152DRAFT_492806</name>
</gene>
<evidence type="ECO:0000313" key="8">
    <source>
        <dbReference type="Proteomes" id="UP000504638"/>
    </source>
</evidence>
<organism evidence="7">
    <name type="scientific">Eremomyces bilateralis CBS 781.70</name>
    <dbReference type="NCBI Taxonomy" id="1392243"/>
    <lineage>
        <taxon>Eukaryota</taxon>
        <taxon>Fungi</taxon>
        <taxon>Dikarya</taxon>
        <taxon>Ascomycota</taxon>
        <taxon>Pezizomycotina</taxon>
        <taxon>Dothideomycetes</taxon>
        <taxon>Dothideomycetes incertae sedis</taxon>
        <taxon>Eremomycetales</taxon>
        <taxon>Eremomycetaceae</taxon>
        <taxon>Eremomyces</taxon>
    </lineage>
</organism>
<dbReference type="GO" id="GO:0016491">
    <property type="term" value="F:oxidoreductase activity"/>
    <property type="evidence" value="ECO:0007669"/>
    <property type="project" value="InterPro"/>
</dbReference>
<evidence type="ECO:0000256" key="3">
    <source>
        <dbReference type="ARBA" id="ARBA00022989"/>
    </source>
</evidence>
<accession>A0A6G1GEL4</accession>
<dbReference type="Proteomes" id="UP000504638">
    <property type="component" value="Unplaced"/>
</dbReference>
<dbReference type="GO" id="GO:0005506">
    <property type="term" value="F:iron ion binding"/>
    <property type="evidence" value="ECO:0007669"/>
    <property type="project" value="InterPro"/>
</dbReference>
<dbReference type="InterPro" id="IPR050307">
    <property type="entry name" value="Sterol_Desaturase_Related"/>
</dbReference>
<sequence length="354" mass="40855">MIIDSSPLCPSQSVSSLFTLRIILLLFLLTTILIPWLYDRILSNVYSFLAQSTLYRLSIFETLETVFCYGYIEASFITQFVRNPSLRIDIRRTSKGADSGSTLEHPKRPRMRRPSRRLSEVVLYVAPLLVLDFTLVKKYANVSVADIRRSGGYPSFHDSVGSNFLAPSFHKFSLTSPLQLWRALPTEPPSSRRLVLELITAVFIYDGLFFFAHLAFHRIRFLAYFHKPHHQHGEIHPQVTDQLSVVERLTLVLLANFSLNIIGGHVLTRTIFIPVFVYLLIEIHSGMDLHFGFEKILPQGWATGAKKHAQHHREGDGSFAPFFCWWDYGLSIWDDFRRNVHHVKRRQKRTLSSI</sequence>